<dbReference type="Gene3D" id="3.30.420.10">
    <property type="entry name" value="Ribonuclease H-like superfamily/Ribonuclease H"/>
    <property type="match status" value="2"/>
</dbReference>
<evidence type="ECO:0000313" key="2">
    <source>
        <dbReference type="Proteomes" id="UP001216907"/>
    </source>
</evidence>
<keyword evidence="2" id="KW-1185">Reference proteome</keyword>
<dbReference type="EMBL" id="JARRAG010000001">
    <property type="protein sequence ID" value="MDG3003771.1"/>
    <property type="molecule type" value="Genomic_DNA"/>
</dbReference>
<sequence length="331" mass="36545">MRWVGIDEAGYGPNLGPLVMTAVVVESCDLGDGADPLDREPPRRLWDDLAATVCRAGRPSDRFQVDDSKAILKGGRGREPLHATCLALLDAAGHELHPNPAEFVASLTKRDPAEAEIDRWRTAEDPPTPWAAADLVERLCGRLACRPFAPPSGAWRVAEVLVEVVGPERFNAGLDRHASKAGVHFEAFERLLKAVWERAEDGRPARVRGDKHGGRHYYLEPLLAAFPGTWIDRGVEGPELSEYTIRAPGRSVNLRLTPRADADDALVALASIVSKSVRECWMDVFNAFWTRRVPGLKPSAGYPIDASRFRRDVEPTAAAMGIGPRVWWRER</sequence>
<dbReference type="RefSeq" id="WP_277860119.1">
    <property type="nucleotide sequence ID" value="NZ_JARRAG010000001.1"/>
</dbReference>
<evidence type="ECO:0000313" key="1">
    <source>
        <dbReference type="EMBL" id="MDG3003771.1"/>
    </source>
</evidence>
<reference evidence="1 2" key="1">
    <citation type="submission" date="2023-03" db="EMBL/GenBank/DDBJ databases">
        <title>Paludisphaera mucosa sp. nov. a novel planctomycete from northern fen.</title>
        <authorList>
            <person name="Ivanova A."/>
        </authorList>
    </citation>
    <scope>NUCLEOTIDE SEQUENCE [LARGE SCALE GENOMIC DNA]</scope>
    <source>
        <strain evidence="1 2">Pla2</strain>
    </source>
</reference>
<accession>A0ABT6F857</accession>
<organism evidence="1 2">
    <name type="scientific">Paludisphaera mucosa</name>
    <dbReference type="NCBI Taxonomy" id="3030827"/>
    <lineage>
        <taxon>Bacteria</taxon>
        <taxon>Pseudomonadati</taxon>
        <taxon>Planctomycetota</taxon>
        <taxon>Planctomycetia</taxon>
        <taxon>Isosphaerales</taxon>
        <taxon>Isosphaeraceae</taxon>
        <taxon>Paludisphaera</taxon>
    </lineage>
</organism>
<dbReference type="InterPro" id="IPR036397">
    <property type="entry name" value="RNaseH_sf"/>
</dbReference>
<gene>
    <name evidence="1" type="ORF">PZE19_08315</name>
</gene>
<dbReference type="Proteomes" id="UP001216907">
    <property type="component" value="Unassembled WGS sequence"/>
</dbReference>
<comment type="caution">
    <text evidence="1">The sequence shown here is derived from an EMBL/GenBank/DDBJ whole genome shotgun (WGS) entry which is preliminary data.</text>
</comment>
<proteinExistence type="predicted"/>
<dbReference type="SUPFAM" id="SSF53098">
    <property type="entry name" value="Ribonuclease H-like"/>
    <property type="match status" value="2"/>
</dbReference>
<name>A0ABT6F857_9BACT</name>
<dbReference type="InterPro" id="IPR012337">
    <property type="entry name" value="RNaseH-like_sf"/>
</dbReference>
<protein>
    <submittedName>
        <fullName evidence="1">Uncharacterized protein</fullName>
    </submittedName>
</protein>